<dbReference type="Gene3D" id="3.30.160.390">
    <property type="entry name" value="Integrase, DNA-binding domain"/>
    <property type="match status" value="1"/>
</dbReference>
<dbReference type="Gene3D" id="1.10.443.10">
    <property type="entry name" value="Intergrase catalytic core"/>
    <property type="match status" value="1"/>
</dbReference>
<dbReference type="GO" id="GO:0015074">
    <property type="term" value="P:DNA integration"/>
    <property type="evidence" value="ECO:0007669"/>
    <property type="project" value="UniProtKB-KW"/>
</dbReference>
<dbReference type="PROSITE" id="PS51898">
    <property type="entry name" value="TYR_RECOMBINASE"/>
    <property type="match status" value="1"/>
</dbReference>
<keyword evidence="3" id="KW-0238">DNA-binding</keyword>
<gene>
    <name evidence="6" type="ORF">ABB55_03325</name>
</gene>
<dbReference type="Gene3D" id="1.10.150.130">
    <property type="match status" value="1"/>
</dbReference>
<dbReference type="STRING" id="665126.ABB55_03325"/>
<evidence type="ECO:0000256" key="1">
    <source>
        <dbReference type="ARBA" id="ARBA00008857"/>
    </source>
</evidence>
<dbReference type="PANTHER" id="PTHR30629:SF2">
    <property type="entry name" value="PROPHAGE INTEGRASE INTS-RELATED"/>
    <property type="match status" value="1"/>
</dbReference>
<dbReference type="GO" id="GO:0003677">
    <property type="term" value="F:DNA binding"/>
    <property type="evidence" value="ECO:0007669"/>
    <property type="project" value="UniProtKB-KW"/>
</dbReference>
<organism evidence="6 7">
    <name type="scientific">Prosthecodimorpha hirschii</name>
    <dbReference type="NCBI Taxonomy" id="665126"/>
    <lineage>
        <taxon>Bacteria</taxon>
        <taxon>Pseudomonadati</taxon>
        <taxon>Pseudomonadota</taxon>
        <taxon>Alphaproteobacteria</taxon>
        <taxon>Hyphomicrobiales</taxon>
        <taxon>Ancalomicrobiaceae</taxon>
        <taxon>Prosthecodimorpha</taxon>
    </lineage>
</organism>
<dbReference type="PANTHER" id="PTHR30629">
    <property type="entry name" value="PROPHAGE INTEGRASE"/>
    <property type="match status" value="1"/>
</dbReference>
<comment type="caution">
    <text evidence="6">The sequence shown here is derived from an EMBL/GenBank/DDBJ whole genome shotgun (WGS) entry which is preliminary data.</text>
</comment>
<feature type="domain" description="Tyr recombinase" evidence="5">
    <location>
        <begin position="198"/>
        <end position="381"/>
    </location>
</feature>
<keyword evidence="7" id="KW-1185">Reference proteome</keyword>
<dbReference type="InterPro" id="IPR011010">
    <property type="entry name" value="DNA_brk_join_enz"/>
</dbReference>
<evidence type="ECO:0000313" key="7">
    <source>
        <dbReference type="Proteomes" id="UP000048984"/>
    </source>
</evidence>
<dbReference type="InterPro" id="IPR002104">
    <property type="entry name" value="Integrase_catalytic"/>
</dbReference>
<dbReference type="InterPro" id="IPR038488">
    <property type="entry name" value="Integrase_DNA-bd_sf"/>
</dbReference>
<dbReference type="Pfam" id="PF00589">
    <property type="entry name" value="Phage_integrase"/>
    <property type="match status" value="1"/>
</dbReference>
<dbReference type="EMBL" id="LJYW01000001">
    <property type="protein sequence ID" value="KPL51377.1"/>
    <property type="molecule type" value="Genomic_DNA"/>
</dbReference>
<dbReference type="RefSeq" id="WP_054357539.1">
    <property type="nucleotide sequence ID" value="NZ_LJYW01000001.1"/>
</dbReference>
<dbReference type="SUPFAM" id="SSF56349">
    <property type="entry name" value="DNA breaking-rejoining enzymes"/>
    <property type="match status" value="1"/>
</dbReference>
<dbReference type="Proteomes" id="UP000048984">
    <property type="component" value="Unassembled WGS sequence"/>
</dbReference>
<evidence type="ECO:0000256" key="2">
    <source>
        <dbReference type="ARBA" id="ARBA00022908"/>
    </source>
</evidence>
<protein>
    <recommendedName>
        <fullName evidence="5">Tyr recombinase domain-containing protein</fullName>
    </recommendedName>
</protein>
<dbReference type="InterPro" id="IPR010998">
    <property type="entry name" value="Integrase_recombinase_N"/>
</dbReference>
<dbReference type="GO" id="GO:0006310">
    <property type="term" value="P:DNA recombination"/>
    <property type="evidence" value="ECO:0007669"/>
    <property type="project" value="UniProtKB-KW"/>
</dbReference>
<name>A0A0N8GEF5_9HYPH</name>
<dbReference type="InterPro" id="IPR013762">
    <property type="entry name" value="Integrase-like_cat_sf"/>
</dbReference>
<comment type="similarity">
    <text evidence="1">Belongs to the 'phage' integrase family.</text>
</comment>
<proteinExistence type="inferred from homology"/>
<dbReference type="InterPro" id="IPR050808">
    <property type="entry name" value="Phage_Integrase"/>
</dbReference>
<evidence type="ECO:0000313" key="6">
    <source>
        <dbReference type="EMBL" id="KPL51377.1"/>
    </source>
</evidence>
<sequence>MPKALTPAAVRNAKSADKRTWVRDGETALYVQIEPYGTKAYVVRFRPAPGAAQISRTIGKVDDIDLDAARLRAADIIRAAKAAPEAPAAQPKRIGGITFGECLDAYAAGPCAEIKSGALRIAAMKKHCAAWLALPVASVTIDDAETLVDRLKKEGKGTTANRVVAYLKHFGSFIAKRPMRAVPANPFSELDRVHREVEREVTLSIPQLACVWLASERLGRPYSTLYRALILAGLRLREVAEAPKAEIDTTARLWTIPAERMKAGRAHHVPLSSALQAVIADALPGELLCPSPKTGRALSGWSKIGDSMHKEAAAIAEAAGVDALPEGWTNHDIRRSVATALGEAPVYADRDTVEDVLAHSRTKLERTYNKSRALEKRLAVLEAWAGVITTEVERLRHSAEASAKPKPDVAAFAADLSLNNSEAARRAGVTEAAIRKARKRIAAA</sequence>
<evidence type="ECO:0000256" key="3">
    <source>
        <dbReference type="ARBA" id="ARBA00023125"/>
    </source>
</evidence>
<dbReference type="Pfam" id="PF13356">
    <property type="entry name" value="Arm-DNA-bind_3"/>
    <property type="match status" value="1"/>
</dbReference>
<accession>A0A0N8GEF5</accession>
<dbReference type="AlphaFoldDB" id="A0A0N8GEF5"/>
<evidence type="ECO:0000259" key="5">
    <source>
        <dbReference type="PROSITE" id="PS51898"/>
    </source>
</evidence>
<keyword evidence="2" id="KW-0229">DNA integration</keyword>
<dbReference type="InterPro" id="IPR025166">
    <property type="entry name" value="Integrase_DNA_bind_dom"/>
</dbReference>
<reference evidence="6 7" key="2">
    <citation type="submission" date="2015-10" db="EMBL/GenBank/DDBJ databases">
        <title>Draft Genome Sequence of Prosthecomicrobium hirschii ATCC 27832.</title>
        <authorList>
            <person name="Daniel J."/>
            <person name="Givan S.A."/>
            <person name="Brun Y.V."/>
            <person name="Brown P.J."/>
        </authorList>
    </citation>
    <scope>NUCLEOTIDE SEQUENCE [LARGE SCALE GENOMIC DNA]</scope>
    <source>
        <strain evidence="6 7">16</strain>
    </source>
</reference>
<keyword evidence="4" id="KW-0233">DNA recombination</keyword>
<evidence type="ECO:0000256" key="4">
    <source>
        <dbReference type="ARBA" id="ARBA00023172"/>
    </source>
</evidence>
<reference evidence="6 7" key="1">
    <citation type="submission" date="2015-09" db="EMBL/GenBank/DDBJ databases">
        <authorList>
            <consortium name="Swine Surveillance"/>
        </authorList>
    </citation>
    <scope>NUCLEOTIDE SEQUENCE [LARGE SCALE GENOMIC DNA]</scope>
    <source>
        <strain evidence="6 7">16</strain>
    </source>
</reference>